<organism evidence="1">
    <name type="scientific">Pseudomonas phage Cruim01</name>
    <dbReference type="NCBI Taxonomy" id="3138528"/>
    <lineage>
        <taxon>Viruses</taxon>
    </lineage>
</organism>
<proteinExistence type="predicted"/>
<evidence type="ECO:0000313" key="1">
    <source>
        <dbReference type="EMBL" id="XAI71345.1"/>
    </source>
</evidence>
<dbReference type="EMBL" id="PP179333">
    <property type="protein sequence ID" value="XAI71345.1"/>
    <property type="molecule type" value="Genomic_DNA"/>
</dbReference>
<name>A0AAU6W3W8_9VIRU</name>
<reference evidence="1" key="1">
    <citation type="journal article" date="2024" name="J. Gen. Virol.">
        <title>Novel phages of Pseudomonas syringae unveil numerous potential auxiliary metabolic genes.</title>
        <authorList>
            <person name="Feltin C."/>
            <person name="Garneau J.R."/>
            <person name="Morris C.E."/>
            <person name="Berard A."/>
            <person name="Torres-Barcelo C."/>
        </authorList>
    </citation>
    <scope>NUCLEOTIDE SEQUENCE</scope>
</reference>
<sequence>MDNKPTEAQVGLLWHTLGLRPECRDSRTVIETVSLPAQATATSQIWKLW</sequence>
<gene>
    <name evidence="1" type="ORF">Cruim01_00043</name>
</gene>
<protein>
    <submittedName>
        <fullName evidence="1">Uncharacterized protein</fullName>
    </submittedName>
</protein>
<accession>A0AAU6W3W8</accession>